<sequence>MVELGLLEETTSGGYEELIILQFFGLRERGLCGLLSQYEEAAVTGANLSSIVEENGWWLLICWESDEKMSSGFSLNGEGT</sequence>
<evidence type="ECO:0000313" key="2">
    <source>
        <dbReference type="Proteomes" id="UP000309997"/>
    </source>
</evidence>
<dbReference type="Proteomes" id="UP000309997">
    <property type="component" value="Unassembled WGS sequence"/>
</dbReference>
<organism evidence="1 2">
    <name type="scientific">Populus alba</name>
    <name type="common">White poplar</name>
    <dbReference type="NCBI Taxonomy" id="43335"/>
    <lineage>
        <taxon>Eukaryota</taxon>
        <taxon>Viridiplantae</taxon>
        <taxon>Streptophyta</taxon>
        <taxon>Embryophyta</taxon>
        <taxon>Tracheophyta</taxon>
        <taxon>Spermatophyta</taxon>
        <taxon>Magnoliopsida</taxon>
        <taxon>eudicotyledons</taxon>
        <taxon>Gunneridae</taxon>
        <taxon>Pentapetalae</taxon>
        <taxon>rosids</taxon>
        <taxon>fabids</taxon>
        <taxon>Malpighiales</taxon>
        <taxon>Salicaceae</taxon>
        <taxon>Saliceae</taxon>
        <taxon>Populus</taxon>
    </lineage>
</organism>
<gene>
    <name evidence="1" type="ORF">D5086_005850</name>
</gene>
<accession>A0ACC4CVN4</accession>
<keyword evidence="2" id="KW-1185">Reference proteome</keyword>
<name>A0ACC4CVN4_POPAL</name>
<evidence type="ECO:0000313" key="1">
    <source>
        <dbReference type="EMBL" id="KAL3604991.1"/>
    </source>
</evidence>
<reference evidence="1 2" key="1">
    <citation type="journal article" date="2024" name="Plant Biotechnol. J.">
        <title>Genome and CRISPR/Cas9 system of a widespread forest tree (Populus alba) in the world.</title>
        <authorList>
            <person name="Liu Y.J."/>
            <person name="Jiang P.F."/>
            <person name="Han X.M."/>
            <person name="Li X.Y."/>
            <person name="Wang H.M."/>
            <person name="Wang Y.J."/>
            <person name="Wang X.X."/>
            <person name="Zeng Q.Y."/>
        </authorList>
    </citation>
    <scope>NUCLEOTIDE SEQUENCE [LARGE SCALE GENOMIC DNA]</scope>
    <source>
        <strain evidence="2">cv. PAL-ZL1</strain>
    </source>
</reference>
<proteinExistence type="predicted"/>
<protein>
    <submittedName>
        <fullName evidence="1">Uncharacterized protein</fullName>
    </submittedName>
</protein>
<comment type="caution">
    <text evidence="1">The sequence shown here is derived from an EMBL/GenBank/DDBJ whole genome shotgun (WGS) entry which is preliminary data.</text>
</comment>
<dbReference type="EMBL" id="RCHU02000002">
    <property type="protein sequence ID" value="KAL3604991.1"/>
    <property type="molecule type" value="Genomic_DNA"/>
</dbReference>